<dbReference type="Proteomes" id="UP000002724">
    <property type="component" value="Chromosome"/>
</dbReference>
<keyword evidence="3 6" id="KW-0378">Hydrolase</keyword>
<evidence type="ECO:0000259" key="5">
    <source>
        <dbReference type="SMART" id="SM00382"/>
    </source>
</evidence>
<protein>
    <recommendedName>
        <fullName evidence="3">ATP-dependent RecD2 DNA helicase</fullName>
        <ecNumber evidence="3">5.6.2.3</ecNumber>
    </recommendedName>
    <alternativeName>
        <fullName evidence="3">DNA 5'-3' helicase subunit RecD2</fullName>
    </alternativeName>
</protein>
<keyword evidence="3" id="KW-0413">Isomerase</keyword>
<dbReference type="PANTHER" id="PTHR43788:SF6">
    <property type="entry name" value="DNA HELICASE B"/>
    <property type="match status" value="1"/>
</dbReference>
<evidence type="ECO:0000259" key="4">
    <source>
        <dbReference type="SMART" id="SM00278"/>
    </source>
</evidence>
<dbReference type="SUPFAM" id="SSF47781">
    <property type="entry name" value="RuvA domain 2-like"/>
    <property type="match status" value="1"/>
</dbReference>
<sequence>MNASSTLSPGEKRITGIVEKVSFFSELSGFSVLRLSRKGESDAVTVVGYVASVTMGQHIEAVGCWHNDKSWGLQFKATHLVVVPPDTLEGITKYLSSGMVKGVGHRLAKVLVRTYGMEVFTVIEDHPEQLLGLPGVGKKKLQQIVAGWAEQKAIKKIMLFLHSHGVSTSRIVRIFRVYGDEAVAVVSANPYRLILDIPGIGFRTADQIARNLGMTSDSPLRARAGISYALQELSLEGHCRVPELMLLAACRKLLDIPEPVLEDALRQELSIGTIVAVEEEGEKSYYLASLYKAERGVAKSISRIMQGALPWGTLDPATVIPEAEKLSALELSESQRNAVALALSSKFMVITGGPGVGKTTIINTILKILDSGKLKFVLCAPTGRAAKRLAESTGMEAKTIHRLLEFDPFAREFRRGSSYPLEADLVIVDEASMIDVVLMNRLLAAVSRRSALIFAGDVDQLPPVGPGFVLADMINSGVLPVVRLTEIFRQAESSLIIVNAHRINRGEFVVSPPDSTAGAELSDFYVVPSESTADIQRRLLLVVAERIPGRFGMDPLQDIQVLTPMNKGPLGTVALNSLLQERLNPGAVRKIVRFGTTYAEGDKVIQVVNNYDKEVFNGDIGRIAVVDEEESTIRVLYDGREVLYESGSLDEIALAYAITIHKSQGSEYPAVVIPLSMQHYTLLERNLIYTAVTRAKKLVMLIGDPKAISMAVGNKRSSQRLTGLAALLAEGTDDHLRQ</sequence>
<dbReference type="eggNOG" id="COG0507">
    <property type="taxonomic scope" value="Bacteria"/>
</dbReference>
<gene>
    <name evidence="3" type="primary">recD2</name>
    <name evidence="6" type="ordered locus">Ppha_0989</name>
</gene>
<dbReference type="InterPro" id="IPR029493">
    <property type="entry name" value="RecD2-like_HHH"/>
</dbReference>
<dbReference type="HOGENOM" id="CLU_007524_0_3_10"/>
<dbReference type="HAMAP" id="MF_01488">
    <property type="entry name" value="RecD2"/>
    <property type="match status" value="1"/>
</dbReference>
<feature type="domain" description="Helix-hairpin-helix DNA-binding motif class 1" evidence="4">
    <location>
        <begin position="128"/>
        <end position="147"/>
    </location>
</feature>
<evidence type="ECO:0000313" key="6">
    <source>
        <dbReference type="EMBL" id="ACF43273.1"/>
    </source>
</evidence>
<dbReference type="GO" id="GO:0016887">
    <property type="term" value="F:ATP hydrolysis activity"/>
    <property type="evidence" value="ECO:0007669"/>
    <property type="project" value="RHEA"/>
</dbReference>
<dbReference type="OrthoDB" id="9803432at2"/>
<dbReference type="Pfam" id="PF14490">
    <property type="entry name" value="HHH_RecD2"/>
    <property type="match status" value="1"/>
</dbReference>
<dbReference type="EMBL" id="CP001110">
    <property type="protein sequence ID" value="ACF43273.1"/>
    <property type="molecule type" value="Genomic_DNA"/>
</dbReference>
<dbReference type="GO" id="GO:0003677">
    <property type="term" value="F:DNA binding"/>
    <property type="evidence" value="ECO:0007669"/>
    <property type="project" value="UniProtKB-UniRule"/>
</dbReference>
<comment type="similarity">
    <text evidence="3">Belongs to the RecD family. RecD2 subfamily.</text>
</comment>
<dbReference type="NCBIfam" id="TIGR01448">
    <property type="entry name" value="recD_rel"/>
    <property type="match status" value="1"/>
</dbReference>
<dbReference type="Gene3D" id="1.10.150.20">
    <property type="entry name" value="5' to 3' exonuclease, C-terminal subdomain"/>
    <property type="match status" value="1"/>
</dbReference>
<accession>B4SFL8</accession>
<dbReference type="InterPro" id="IPR027417">
    <property type="entry name" value="P-loop_NTPase"/>
</dbReference>
<comment type="function">
    <text evidence="3">DNA-dependent ATPase and ATP-dependent 5'-3' DNA helicase. Has no activity on blunt DNA or DNA with 3'-overhangs, requires at least 10 bases of 5'-ssDNA for helicase activity.</text>
</comment>
<feature type="binding site" evidence="3">
    <location>
        <begin position="355"/>
        <end position="359"/>
    </location>
    <ligand>
        <name>ATP</name>
        <dbReference type="ChEBI" id="CHEBI:30616"/>
    </ligand>
</feature>
<dbReference type="InterPro" id="IPR041451">
    <property type="entry name" value="RecD2_SH13"/>
</dbReference>
<keyword evidence="3 6" id="KW-0347">Helicase</keyword>
<keyword evidence="2 3" id="KW-0067">ATP-binding</keyword>
<dbReference type="Gene3D" id="3.40.50.300">
    <property type="entry name" value="P-loop containing nucleotide triphosphate hydrolases"/>
    <property type="match status" value="2"/>
</dbReference>
<keyword evidence="3" id="KW-0238">DNA-binding</keyword>
<dbReference type="GO" id="GO:0043139">
    <property type="term" value="F:5'-3' DNA helicase activity"/>
    <property type="evidence" value="ECO:0007669"/>
    <property type="project" value="UniProtKB-UniRule"/>
</dbReference>
<evidence type="ECO:0000256" key="2">
    <source>
        <dbReference type="ARBA" id="ARBA00022840"/>
    </source>
</evidence>
<evidence type="ECO:0000256" key="1">
    <source>
        <dbReference type="ARBA" id="ARBA00022741"/>
    </source>
</evidence>
<proteinExistence type="inferred from homology"/>
<dbReference type="CDD" id="cd18809">
    <property type="entry name" value="SF1_C_RecD"/>
    <property type="match status" value="1"/>
</dbReference>
<dbReference type="InterPro" id="IPR010994">
    <property type="entry name" value="RuvA_2-like"/>
</dbReference>
<dbReference type="InterPro" id="IPR003593">
    <property type="entry name" value="AAA+_ATPase"/>
</dbReference>
<dbReference type="SMART" id="SM00278">
    <property type="entry name" value="HhH1"/>
    <property type="match status" value="2"/>
</dbReference>
<dbReference type="Gene3D" id="1.10.10.2220">
    <property type="match status" value="1"/>
</dbReference>
<dbReference type="Pfam" id="PF23139">
    <property type="entry name" value="OB_YrrC"/>
    <property type="match status" value="1"/>
</dbReference>
<dbReference type="GO" id="GO:0009338">
    <property type="term" value="C:exodeoxyribonuclease V complex"/>
    <property type="evidence" value="ECO:0007669"/>
    <property type="project" value="TreeGrafter"/>
</dbReference>
<dbReference type="InterPro" id="IPR003583">
    <property type="entry name" value="Hlx-hairpin-Hlx_DNA-bd_motif"/>
</dbReference>
<dbReference type="GO" id="GO:0006281">
    <property type="term" value="P:DNA repair"/>
    <property type="evidence" value="ECO:0007669"/>
    <property type="project" value="InterPro"/>
</dbReference>
<dbReference type="InterPro" id="IPR050534">
    <property type="entry name" value="Coronavir_polyprotein_1ab"/>
</dbReference>
<keyword evidence="7" id="KW-1185">Reference proteome</keyword>
<dbReference type="Pfam" id="PF13538">
    <property type="entry name" value="UvrD_C_2"/>
    <property type="match status" value="1"/>
</dbReference>
<dbReference type="Gene3D" id="2.30.30.940">
    <property type="match status" value="1"/>
</dbReference>
<evidence type="ECO:0000256" key="3">
    <source>
        <dbReference type="HAMAP-Rule" id="MF_01488"/>
    </source>
</evidence>
<keyword evidence="1 3" id="KW-0547">Nucleotide-binding</keyword>
<dbReference type="SMART" id="SM00382">
    <property type="entry name" value="AAA"/>
    <property type="match status" value="1"/>
</dbReference>
<evidence type="ECO:0000313" key="7">
    <source>
        <dbReference type="Proteomes" id="UP000002724"/>
    </source>
</evidence>
<dbReference type="InterPro" id="IPR055446">
    <property type="entry name" value="RecD2_N_OB"/>
</dbReference>
<dbReference type="Pfam" id="PF14520">
    <property type="entry name" value="HHH_5"/>
    <property type="match status" value="1"/>
</dbReference>
<dbReference type="PANTHER" id="PTHR43788">
    <property type="entry name" value="DNA2/NAM7 HELICASE FAMILY MEMBER"/>
    <property type="match status" value="1"/>
</dbReference>
<name>B4SFL8_PELPB</name>
<organism evidence="6 7">
    <name type="scientific">Pelodictyon phaeoclathratiforme (strain DSM 5477 / BU-1)</name>
    <dbReference type="NCBI Taxonomy" id="324925"/>
    <lineage>
        <taxon>Bacteria</taxon>
        <taxon>Pseudomonadati</taxon>
        <taxon>Chlorobiota</taxon>
        <taxon>Chlorobiia</taxon>
        <taxon>Chlorobiales</taxon>
        <taxon>Chlorobiaceae</taxon>
        <taxon>Chlorobium/Pelodictyon group</taxon>
        <taxon>Pelodictyon</taxon>
    </lineage>
</organism>
<dbReference type="GO" id="GO:0017116">
    <property type="term" value="F:single-stranded DNA helicase activity"/>
    <property type="evidence" value="ECO:0007669"/>
    <property type="project" value="TreeGrafter"/>
</dbReference>
<dbReference type="STRING" id="324925.Ppha_0989"/>
<dbReference type="RefSeq" id="WP_012507767.1">
    <property type="nucleotide sequence ID" value="NC_011060.1"/>
</dbReference>
<dbReference type="InterPro" id="IPR006345">
    <property type="entry name" value="RecD2"/>
</dbReference>
<reference evidence="6 7" key="1">
    <citation type="submission" date="2008-06" db="EMBL/GenBank/DDBJ databases">
        <title>Complete sequence of Pelodictyon phaeoclathratiforme BU-1.</title>
        <authorList>
            <consortium name="US DOE Joint Genome Institute"/>
            <person name="Lucas S."/>
            <person name="Copeland A."/>
            <person name="Lapidus A."/>
            <person name="Glavina del Rio T."/>
            <person name="Dalin E."/>
            <person name="Tice H."/>
            <person name="Bruce D."/>
            <person name="Goodwin L."/>
            <person name="Pitluck S."/>
            <person name="Schmutz J."/>
            <person name="Larimer F."/>
            <person name="Land M."/>
            <person name="Hauser L."/>
            <person name="Kyrpides N."/>
            <person name="Mikhailova N."/>
            <person name="Liu Z."/>
            <person name="Li T."/>
            <person name="Zhao F."/>
            <person name="Overmann J."/>
            <person name="Bryant D.A."/>
            <person name="Richardson P."/>
        </authorList>
    </citation>
    <scope>NUCLEOTIDE SEQUENCE [LARGE SCALE GENOMIC DNA]</scope>
    <source>
        <strain evidence="7">DSM 5477 / BU-1</strain>
    </source>
</reference>
<dbReference type="EC" id="5.6.2.3" evidence="3"/>
<dbReference type="Pfam" id="PF18335">
    <property type="entry name" value="SH3_13"/>
    <property type="match status" value="1"/>
</dbReference>
<feature type="domain" description="AAA+ ATPase" evidence="5">
    <location>
        <begin position="344"/>
        <end position="466"/>
    </location>
</feature>
<dbReference type="GO" id="GO:0005524">
    <property type="term" value="F:ATP binding"/>
    <property type="evidence" value="ECO:0007669"/>
    <property type="project" value="UniProtKB-UniRule"/>
</dbReference>
<dbReference type="InterPro" id="IPR027785">
    <property type="entry name" value="UvrD-like_helicase_C"/>
</dbReference>
<dbReference type="GO" id="GO:0006310">
    <property type="term" value="P:DNA recombination"/>
    <property type="evidence" value="ECO:0007669"/>
    <property type="project" value="InterPro"/>
</dbReference>
<dbReference type="AlphaFoldDB" id="B4SFL8"/>
<comment type="catalytic activity">
    <reaction evidence="3">
        <text>ATP + H2O = ADP + phosphate + H(+)</text>
        <dbReference type="Rhea" id="RHEA:13065"/>
        <dbReference type="ChEBI" id="CHEBI:15377"/>
        <dbReference type="ChEBI" id="CHEBI:15378"/>
        <dbReference type="ChEBI" id="CHEBI:30616"/>
        <dbReference type="ChEBI" id="CHEBI:43474"/>
        <dbReference type="ChEBI" id="CHEBI:456216"/>
        <dbReference type="EC" id="5.6.2.3"/>
    </reaction>
</comment>
<dbReference type="Pfam" id="PF13245">
    <property type="entry name" value="AAA_19"/>
    <property type="match status" value="1"/>
</dbReference>
<dbReference type="KEGG" id="pph:Ppha_0989"/>
<feature type="domain" description="Helix-hairpin-helix DNA-binding motif class 1" evidence="4">
    <location>
        <begin position="192"/>
        <end position="211"/>
    </location>
</feature>
<dbReference type="CDD" id="cd17933">
    <property type="entry name" value="DEXSc_RecD-like"/>
    <property type="match status" value="1"/>
</dbReference>
<dbReference type="SUPFAM" id="SSF52540">
    <property type="entry name" value="P-loop containing nucleoside triphosphate hydrolases"/>
    <property type="match status" value="2"/>
</dbReference>